<evidence type="ECO:0000259" key="2">
    <source>
        <dbReference type="Pfam" id="PF09851"/>
    </source>
</evidence>
<sequence length="107" mass="12747">MKKLFLLWAISFIWPVIAFANGNDEEHMHGWGHMMNLWHGGTLMWILFLIVIVVVVYFILQSTKPRGYDSSFRKTPRETSIDILRRRYARGEITKEEFEQMKKDLQS</sequence>
<feature type="domain" description="SHOCT" evidence="2">
    <location>
        <begin position="81"/>
        <end position="105"/>
    </location>
</feature>
<evidence type="ECO:0000256" key="1">
    <source>
        <dbReference type="SAM" id="Phobius"/>
    </source>
</evidence>
<dbReference type="EMBL" id="BART01037447">
    <property type="protein sequence ID" value="GAH07673.1"/>
    <property type="molecule type" value="Genomic_DNA"/>
</dbReference>
<dbReference type="AlphaFoldDB" id="X1EG91"/>
<comment type="caution">
    <text evidence="3">The sequence shown here is derived from an EMBL/GenBank/DDBJ whole genome shotgun (WGS) entry which is preliminary data.</text>
</comment>
<keyword evidence="1" id="KW-1133">Transmembrane helix</keyword>
<feature type="transmembrane region" description="Helical" evidence="1">
    <location>
        <begin position="42"/>
        <end position="60"/>
    </location>
</feature>
<protein>
    <recommendedName>
        <fullName evidence="2">SHOCT domain-containing protein</fullName>
    </recommendedName>
</protein>
<dbReference type="InterPro" id="IPR018649">
    <property type="entry name" value="SHOCT"/>
</dbReference>
<accession>X1EG91</accession>
<reference evidence="3" key="1">
    <citation type="journal article" date="2014" name="Front. Microbiol.">
        <title>High frequency of phylogenetically diverse reductive dehalogenase-homologous genes in deep subseafloor sedimentary metagenomes.</title>
        <authorList>
            <person name="Kawai M."/>
            <person name="Futagami T."/>
            <person name="Toyoda A."/>
            <person name="Takaki Y."/>
            <person name="Nishi S."/>
            <person name="Hori S."/>
            <person name="Arai W."/>
            <person name="Tsubouchi T."/>
            <person name="Morono Y."/>
            <person name="Uchiyama I."/>
            <person name="Ito T."/>
            <person name="Fujiyama A."/>
            <person name="Inagaki F."/>
            <person name="Takami H."/>
        </authorList>
    </citation>
    <scope>NUCLEOTIDE SEQUENCE</scope>
    <source>
        <strain evidence="3">Expedition CK06-06</strain>
    </source>
</reference>
<keyword evidence="1" id="KW-0812">Transmembrane</keyword>
<organism evidence="3">
    <name type="scientific">marine sediment metagenome</name>
    <dbReference type="NCBI Taxonomy" id="412755"/>
    <lineage>
        <taxon>unclassified sequences</taxon>
        <taxon>metagenomes</taxon>
        <taxon>ecological metagenomes</taxon>
    </lineage>
</organism>
<name>X1EG91_9ZZZZ</name>
<evidence type="ECO:0000313" key="3">
    <source>
        <dbReference type="EMBL" id="GAH07673.1"/>
    </source>
</evidence>
<proteinExistence type="predicted"/>
<keyword evidence="1" id="KW-0472">Membrane</keyword>
<dbReference type="Pfam" id="PF09851">
    <property type="entry name" value="SHOCT"/>
    <property type="match status" value="1"/>
</dbReference>
<gene>
    <name evidence="3" type="ORF">S01H4_62651</name>
</gene>